<dbReference type="EMBL" id="CAFBOL010000112">
    <property type="protein sequence ID" value="CAB5011810.1"/>
    <property type="molecule type" value="Genomic_DNA"/>
</dbReference>
<feature type="domain" description="Cell envelope-related transcriptional attenuator" evidence="2">
    <location>
        <begin position="211"/>
        <end position="383"/>
    </location>
</feature>
<evidence type="ECO:0000256" key="1">
    <source>
        <dbReference type="SAM" id="Phobius"/>
    </source>
</evidence>
<name>A0A6J7BUU5_9ZZZZ</name>
<organism evidence="6">
    <name type="scientific">freshwater metagenome</name>
    <dbReference type="NCBI Taxonomy" id="449393"/>
    <lineage>
        <taxon>unclassified sequences</taxon>
        <taxon>metagenomes</taxon>
        <taxon>ecological metagenomes</taxon>
    </lineage>
</organism>
<gene>
    <name evidence="4" type="ORF">UFOPK2656_02072</name>
    <name evidence="5" type="ORF">UFOPK3099_02535</name>
    <name evidence="6" type="ORF">UFOPK3267_00732</name>
    <name evidence="7" type="ORF">UFOPK3651_02315</name>
    <name evidence="8" type="ORF">UFOPK3931_02860</name>
    <name evidence="3" type="ORF">UFOPK4189_02176</name>
</gene>
<evidence type="ECO:0000259" key="2">
    <source>
        <dbReference type="Pfam" id="PF03816"/>
    </source>
</evidence>
<dbReference type="NCBIfam" id="TIGR00350">
    <property type="entry name" value="lytR_cpsA_psr"/>
    <property type="match status" value="1"/>
</dbReference>
<evidence type="ECO:0000313" key="4">
    <source>
        <dbReference type="EMBL" id="CAB4730437.1"/>
    </source>
</evidence>
<dbReference type="InterPro" id="IPR004474">
    <property type="entry name" value="LytR_CpsA_psr"/>
</dbReference>
<evidence type="ECO:0000313" key="5">
    <source>
        <dbReference type="EMBL" id="CAB4834487.1"/>
    </source>
</evidence>
<feature type="transmembrane region" description="Helical" evidence="1">
    <location>
        <begin position="38"/>
        <end position="59"/>
    </location>
</feature>
<dbReference type="EMBL" id="CAEZYF010000013">
    <property type="protein sequence ID" value="CAB4730437.1"/>
    <property type="molecule type" value="Genomic_DNA"/>
</dbReference>
<dbReference type="PANTHER" id="PTHR33392:SF6">
    <property type="entry name" value="POLYISOPRENYL-TEICHOIC ACID--PEPTIDOGLYCAN TEICHOIC ACID TRANSFERASE TAGU"/>
    <property type="match status" value="1"/>
</dbReference>
<dbReference type="AlphaFoldDB" id="A0A6J7BUU5"/>
<dbReference type="EMBL" id="CAFBIY010000028">
    <property type="protein sequence ID" value="CAB4848581.1"/>
    <property type="molecule type" value="Genomic_DNA"/>
</dbReference>
<feature type="transmembrane region" description="Helical" evidence="1">
    <location>
        <begin position="125"/>
        <end position="150"/>
    </location>
</feature>
<reference evidence="6" key="1">
    <citation type="submission" date="2020-05" db="EMBL/GenBank/DDBJ databases">
        <authorList>
            <person name="Chiriac C."/>
            <person name="Salcher M."/>
            <person name="Ghai R."/>
            <person name="Kavagutti S V."/>
        </authorList>
    </citation>
    <scope>NUCLEOTIDE SEQUENCE</scope>
</reference>
<sequence>MTEQGGVKTGYRVCLAAALLSVLAPGAGHLAIKARWKALSIAAAVLNIAAFVTVIVIVAPVRSRRDLADVIGNRSVFIALGISLLVLAITRLWAILDSAWIARPVNVAMPEGETSAPTVSRVTQIAAVFTTAVIVVAAVAPLTVAANYVWQTDRMIEKVFASHDATTANPTPIATSDTIDPSTTAPPFPGVDRVNVLLIGGDAGQGRPGLRTDSMIVVSVDPTTGDTAMISVPRNLPALPFPPGTAMAERFPNGFDNIANAVYGYADKHRDLMGGVADAGAQAIKSGIAQLLGIPINYYVLVDMGGFRDVVDALGGIDIYVTQRIPTPGNPQGSDYHEVPEYIEVGQQHMDGTLALAYSRSRESDSDYHRMGRQRCMLAAIATAATPKSLALGLTDLVSAFGAAVRTDIPRSKLGDFAQLIDRFSKAGGTDAVRTLHLAPPTLDTNRWRAKQVRDLVAATLSPTFTGPINLPPALLDEQCRASK</sequence>
<feature type="transmembrane region" description="Helical" evidence="1">
    <location>
        <begin position="71"/>
        <end position="96"/>
    </location>
</feature>
<evidence type="ECO:0000313" key="7">
    <source>
        <dbReference type="EMBL" id="CAB4942837.1"/>
    </source>
</evidence>
<keyword evidence="1" id="KW-0472">Membrane</keyword>
<dbReference type="InterPro" id="IPR050922">
    <property type="entry name" value="LytR/CpsA/Psr_CW_biosynth"/>
</dbReference>
<proteinExistence type="predicted"/>
<dbReference type="Gene3D" id="3.40.630.190">
    <property type="entry name" value="LCP protein"/>
    <property type="match status" value="1"/>
</dbReference>
<evidence type="ECO:0000313" key="8">
    <source>
        <dbReference type="EMBL" id="CAB5011810.1"/>
    </source>
</evidence>
<evidence type="ECO:0000313" key="6">
    <source>
        <dbReference type="EMBL" id="CAB4848581.1"/>
    </source>
</evidence>
<dbReference type="EMBL" id="CAESGF010000013">
    <property type="protein sequence ID" value="CAB4364416.1"/>
    <property type="molecule type" value="Genomic_DNA"/>
</dbReference>
<dbReference type="EMBL" id="CAFAAV010000260">
    <property type="protein sequence ID" value="CAB4834487.1"/>
    <property type="molecule type" value="Genomic_DNA"/>
</dbReference>
<accession>A0A6J7BUU5</accession>
<dbReference type="Pfam" id="PF03816">
    <property type="entry name" value="LytR_cpsA_psr"/>
    <property type="match status" value="1"/>
</dbReference>
<evidence type="ECO:0000313" key="3">
    <source>
        <dbReference type="EMBL" id="CAB4364416.1"/>
    </source>
</evidence>
<dbReference type="EMBL" id="CAFBMT010000014">
    <property type="protein sequence ID" value="CAB4942837.1"/>
    <property type="molecule type" value="Genomic_DNA"/>
</dbReference>
<protein>
    <submittedName>
        <fullName evidence="6">Unannotated protein</fullName>
    </submittedName>
</protein>
<keyword evidence="1" id="KW-0812">Transmembrane</keyword>
<dbReference type="PANTHER" id="PTHR33392">
    <property type="entry name" value="POLYISOPRENYL-TEICHOIC ACID--PEPTIDOGLYCAN TEICHOIC ACID TRANSFERASE TAGU"/>
    <property type="match status" value="1"/>
</dbReference>
<keyword evidence="1" id="KW-1133">Transmembrane helix</keyword>